<dbReference type="VEuPathDB" id="ToxoDB:TGBR9_264970B"/>
<accession>A0A2T6IJ25</accession>
<proteinExistence type="predicted"/>
<evidence type="ECO:0000256" key="2">
    <source>
        <dbReference type="SAM" id="Phobius"/>
    </source>
</evidence>
<keyword evidence="2 3" id="KW-0812">Transmembrane</keyword>
<name>A0A2T6IJ25_TOXGO</name>
<evidence type="ECO:0000256" key="1">
    <source>
        <dbReference type="SAM" id="MobiDB-lite"/>
    </source>
</evidence>
<dbReference type="EMBL" id="AFHV02002814">
    <property type="protein sequence ID" value="PUA85340.1"/>
    <property type="molecule type" value="Genomic_DNA"/>
</dbReference>
<feature type="compositionally biased region" description="Acidic residues" evidence="1">
    <location>
        <begin position="117"/>
        <end position="128"/>
    </location>
</feature>
<feature type="transmembrane region" description="Helical" evidence="2">
    <location>
        <begin position="54"/>
        <end position="78"/>
    </location>
</feature>
<gene>
    <name evidence="3" type="ORF">TGBR9_264970B</name>
</gene>
<organism evidence="3 4">
    <name type="scientific">Toxoplasma gondii TgCATBr9</name>
    <dbReference type="NCBI Taxonomy" id="943120"/>
    <lineage>
        <taxon>Eukaryota</taxon>
        <taxon>Sar</taxon>
        <taxon>Alveolata</taxon>
        <taxon>Apicomplexa</taxon>
        <taxon>Conoidasida</taxon>
        <taxon>Coccidia</taxon>
        <taxon>Eucoccidiorida</taxon>
        <taxon>Eimeriorina</taxon>
        <taxon>Sarcocystidae</taxon>
        <taxon>Toxoplasma</taxon>
    </lineage>
</organism>
<keyword evidence="2" id="KW-1133">Transmembrane helix</keyword>
<evidence type="ECO:0000313" key="4">
    <source>
        <dbReference type="Proteomes" id="UP000244488"/>
    </source>
</evidence>
<evidence type="ECO:0000313" key="3">
    <source>
        <dbReference type="EMBL" id="PUA85340.1"/>
    </source>
</evidence>
<feature type="region of interest" description="Disordered" evidence="1">
    <location>
        <begin position="113"/>
        <end position="151"/>
    </location>
</feature>
<dbReference type="Proteomes" id="UP000244488">
    <property type="component" value="Unassembled WGS sequence"/>
</dbReference>
<keyword evidence="2" id="KW-0472">Membrane</keyword>
<reference evidence="3 4" key="1">
    <citation type="journal article" date="2016" name="Nat. Commun.">
        <title>Local admixture of amplified and diversified secreted pathogenesis determinants shapes mosaic Toxoplasma gondii genomes.</title>
        <authorList>
            <person name="Lorenzi H."/>
            <person name="Khan A."/>
            <person name="Behnke M.S."/>
            <person name="Namasivayam S."/>
            <person name="Swapna L.S."/>
            <person name="Hadjithomas M."/>
            <person name="Karamycheva S."/>
            <person name="Pinney D."/>
            <person name="Brunk B.P."/>
            <person name="Ajioka J.W."/>
            <person name="Ajzenberg D."/>
            <person name="Boothroyd J.C."/>
            <person name="Boyle J.P."/>
            <person name="Darde M.L."/>
            <person name="Diaz-Miranda M.A."/>
            <person name="Dubey J.P."/>
            <person name="Fritz H.M."/>
            <person name="Gennari S.M."/>
            <person name="Gregory B.D."/>
            <person name="Kim K."/>
            <person name="Saeij J.P."/>
            <person name="Su C."/>
            <person name="White M.W."/>
            <person name="Zhu X.Q."/>
            <person name="Howe D.K."/>
            <person name="Rosenthal B.M."/>
            <person name="Grigg M.E."/>
            <person name="Parkinson J."/>
            <person name="Liu L."/>
            <person name="Kissinger J.C."/>
            <person name="Roos D.S."/>
            <person name="Sibley L.D."/>
        </authorList>
    </citation>
    <scope>NUCLEOTIDE SEQUENCE [LARGE SCALE GENOMIC DNA]</scope>
    <source>
        <strain evidence="3 4">TgCATBr9</strain>
    </source>
</reference>
<dbReference type="AlphaFoldDB" id="A0A2T6IJ25"/>
<protein>
    <submittedName>
        <fullName evidence="3">Putative transmembrane protein</fullName>
    </submittedName>
</protein>
<sequence length="151" mass="17095">MRERYREESSSHLFDGGYIPSPTLRTFACFYANEADPQGLPVAEVVFVMDSRDAAIIVLFVLSLVMGVPICCGISFSCHTLKHRRLRRALRRLRLVQQRDAIELHLMQELGVAPHLEEEDEEEEEEEEAGHYQQTAKAGDASKAQTHAAVR</sequence>
<comment type="caution">
    <text evidence="3">The sequence shown here is derived from an EMBL/GenBank/DDBJ whole genome shotgun (WGS) entry which is preliminary data.</text>
</comment>